<dbReference type="Gene3D" id="1.10.530.10">
    <property type="match status" value="1"/>
</dbReference>
<evidence type="ECO:0000256" key="5">
    <source>
        <dbReference type="SAM" id="SignalP"/>
    </source>
</evidence>
<evidence type="ECO:0000256" key="3">
    <source>
        <dbReference type="ARBA" id="ARBA00022801"/>
    </source>
</evidence>
<reference evidence="7 8" key="1">
    <citation type="submission" date="2018-08" db="EMBL/GenBank/DDBJ databases">
        <title>A genome reference for cultivated species of the human gut microbiota.</title>
        <authorList>
            <person name="Zou Y."/>
            <person name="Xue W."/>
            <person name="Luo G."/>
        </authorList>
    </citation>
    <scope>NUCLEOTIDE SEQUENCE [LARGE SCALE GENOMIC DNA]</scope>
    <source>
        <strain evidence="7 8">AF33-12</strain>
    </source>
</reference>
<dbReference type="InterPro" id="IPR000064">
    <property type="entry name" value="NLP_P60_dom"/>
</dbReference>
<gene>
    <name evidence="7" type="ORF">DWZ50_09065</name>
</gene>
<dbReference type="Pfam" id="PF00877">
    <property type="entry name" value="NLPC_P60"/>
    <property type="match status" value="1"/>
</dbReference>
<dbReference type="InterPro" id="IPR047194">
    <property type="entry name" value="CwlT-like_lysozyme"/>
</dbReference>
<proteinExistence type="inferred from homology"/>
<comment type="caution">
    <text evidence="7">The sequence shown here is derived from an EMBL/GenBank/DDBJ whole genome shotgun (WGS) entry which is preliminary data.</text>
</comment>
<sequence>MKKCKKLQLCILVLLLLFQLSACEYEETGGYGEYGTANVSPMVERWRNDVERIAAKNGVSEYVELLLAVIAQESGGNAERYPDIMQSSESAGNAPNTIDDPIESLEQGIQYFAGLVERGKEAGVDIETVLQSYNFGGGYIGYIKDNYNGKHSESTARAFSQLMASRLGWNSYGDVKYVEHVYSHMNRNQGGGTHGKYEQMYAVMQEYLGVPYLFGGTSKAGIDCSAMSQKIYQAAGISLPRTAQAQYDAVKHIPESQLQKGDLVFFTGTYNAGTYITHVGVYTGDNQFFHAGGKKCQFSELTGYYRTHLAGFGRN</sequence>
<protein>
    <recommendedName>
        <fullName evidence="6">NlpC/P60 domain-containing protein</fullName>
    </recommendedName>
</protein>
<dbReference type="RefSeq" id="WP_004614307.1">
    <property type="nucleotide sequence ID" value="NZ_JBCPGC010000063.1"/>
</dbReference>
<evidence type="ECO:0000313" key="8">
    <source>
        <dbReference type="Proteomes" id="UP000285610"/>
    </source>
</evidence>
<evidence type="ECO:0000256" key="4">
    <source>
        <dbReference type="ARBA" id="ARBA00022807"/>
    </source>
</evidence>
<dbReference type="SUPFAM" id="SSF53955">
    <property type="entry name" value="Lysozyme-like"/>
    <property type="match status" value="1"/>
</dbReference>
<evidence type="ECO:0000313" key="7">
    <source>
        <dbReference type="EMBL" id="RHM76132.1"/>
    </source>
</evidence>
<dbReference type="InterPro" id="IPR051202">
    <property type="entry name" value="Peptidase_C40"/>
</dbReference>
<feature type="chain" id="PRO_5039649416" description="NlpC/P60 domain-containing protein" evidence="5">
    <location>
        <begin position="23"/>
        <end position="315"/>
    </location>
</feature>
<evidence type="ECO:0000259" key="6">
    <source>
        <dbReference type="PROSITE" id="PS51935"/>
    </source>
</evidence>
<dbReference type="AlphaFoldDB" id="A0A415S9V7"/>
<evidence type="ECO:0000256" key="1">
    <source>
        <dbReference type="ARBA" id="ARBA00007074"/>
    </source>
</evidence>
<dbReference type="InterPro" id="IPR038765">
    <property type="entry name" value="Papain-like_cys_pep_sf"/>
</dbReference>
<keyword evidence="4" id="KW-0788">Thiol protease</keyword>
<keyword evidence="5" id="KW-0732">Signal</keyword>
<dbReference type="PROSITE" id="PS51935">
    <property type="entry name" value="NLPC_P60"/>
    <property type="match status" value="1"/>
</dbReference>
<dbReference type="CDD" id="cd16891">
    <property type="entry name" value="CwlT-like"/>
    <property type="match status" value="1"/>
</dbReference>
<dbReference type="GO" id="GO:0006508">
    <property type="term" value="P:proteolysis"/>
    <property type="evidence" value="ECO:0007669"/>
    <property type="project" value="UniProtKB-KW"/>
</dbReference>
<evidence type="ECO:0000256" key="2">
    <source>
        <dbReference type="ARBA" id="ARBA00022670"/>
    </source>
</evidence>
<dbReference type="Gene3D" id="3.90.1720.10">
    <property type="entry name" value="endopeptidase domain like (from Nostoc punctiforme)"/>
    <property type="match status" value="1"/>
</dbReference>
<dbReference type="PANTHER" id="PTHR47053:SF5">
    <property type="entry name" value="BIFUNCTIONAL MURAMIDASE_DL-ENDOPEPTIDASE CWLT"/>
    <property type="match status" value="1"/>
</dbReference>
<dbReference type="Pfam" id="PF13702">
    <property type="entry name" value="Lysozyme_like"/>
    <property type="match status" value="1"/>
</dbReference>
<keyword evidence="2" id="KW-0645">Protease</keyword>
<dbReference type="InterPro" id="IPR023346">
    <property type="entry name" value="Lysozyme-like_dom_sf"/>
</dbReference>
<name>A0A415S9V7_MEDGN</name>
<feature type="signal peptide" evidence="5">
    <location>
        <begin position="1"/>
        <end position="22"/>
    </location>
</feature>
<dbReference type="PANTHER" id="PTHR47053">
    <property type="entry name" value="MUREIN DD-ENDOPEPTIDASE MEPH-RELATED"/>
    <property type="match status" value="1"/>
</dbReference>
<dbReference type="GO" id="GO:0008234">
    <property type="term" value="F:cysteine-type peptidase activity"/>
    <property type="evidence" value="ECO:0007669"/>
    <property type="project" value="UniProtKB-KW"/>
</dbReference>
<dbReference type="Proteomes" id="UP000285610">
    <property type="component" value="Unassembled WGS sequence"/>
</dbReference>
<keyword evidence="3" id="KW-0378">Hydrolase</keyword>
<organism evidence="7 8">
    <name type="scientific">Mediterraneibacter gnavus</name>
    <name type="common">Ruminococcus gnavus</name>
    <dbReference type="NCBI Taxonomy" id="33038"/>
    <lineage>
        <taxon>Bacteria</taxon>
        <taxon>Bacillati</taxon>
        <taxon>Bacillota</taxon>
        <taxon>Clostridia</taxon>
        <taxon>Lachnospirales</taxon>
        <taxon>Lachnospiraceae</taxon>
        <taxon>Mediterraneibacter</taxon>
    </lineage>
</organism>
<dbReference type="SUPFAM" id="SSF54001">
    <property type="entry name" value="Cysteine proteinases"/>
    <property type="match status" value="1"/>
</dbReference>
<dbReference type="EMBL" id="QRQE01000019">
    <property type="protein sequence ID" value="RHM76132.1"/>
    <property type="molecule type" value="Genomic_DNA"/>
</dbReference>
<accession>A0A415S9V7</accession>
<feature type="domain" description="NlpC/P60" evidence="6">
    <location>
        <begin position="194"/>
        <end position="315"/>
    </location>
</feature>
<comment type="similarity">
    <text evidence="1">Belongs to the peptidase C40 family.</text>
</comment>